<dbReference type="EMBL" id="CVRI01000055">
    <property type="protein sequence ID" value="CRL01346.1"/>
    <property type="molecule type" value="Genomic_DNA"/>
</dbReference>
<gene>
    <name evidence="1" type="ORF">CLUMA_CG014754</name>
</gene>
<protein>
    <submittedName>
        <fullName evidence="1">CLUMA_CG014754, isoform A</fullName>
    </submittedName>
</protein>
<name>A0A1J1INN6_9DIPT</name>
<accession>A0A1J1INN6</accession>
<keyword evidence="2" id="KW-1185">Reference proteome</keyword>
<evidence type="ECO:0000313" key="2">
    <source>
        <dbReference type="Proteomes" id="UP000183832"/>
    </source>
</evidence>
<evidence type="ECO:0000313" key="1">
    <source>
        <dbReference type="EMBL" id="CRL01346.1"/>
    </source>
</evidence>
<organism evidence="1 2">
    <name type="scientific">Clunio marinus</name>
    <dbReference type="NCBI Taxonomy" id="568069"/>
    <lineage>
        <taxon>Eukaryota</taxon>
        <taxon>Metazoa</taxon>
        <taxon>Ecdysozoa</taxon>
        <taxon>Arthropoda</taxon>
        <taxon>Hexapoda</taxon>
        <taxon>Insecta</taxon>
        <taxon>Pterygota</taxon>
        <taxon>Neoptera</taxon>
        <taxon>Endopterygota</taxon>
        <taxon>Diptera</taxon>
        <taxon>Nematocera</taxon>
        <taxon>Chironomoidea</taxon>
        <taxon>Chironomidae</taxon>
        <taxon>Clunio</taxon>
    </lineage>
</organism>
<dbReference type="Proteomes" id="UP000183832">
    <property type="component" value="Unassembled WGS sequence"/>
</dbReference>
<reference evidence="1 2" key="1">
    <citation type="submission" date="2015-04" db="EMBL/GenBank/DDBJ databases">
        <authorList>
            <person name="Syromyatnikov M.Y."/>
            <person name="Popov V.N."/>
        </authorList>
    </citation>
    <scope>NUCLEOTIDE SEQUENCE [LARGE SCALE GENOMIC DNA]</scope>
</reference>
<sequence length="88" mass="10595">MVMEKKEKEEEELFCTFHPKIKRKAKKFHQFIGWLAINEFKMGKRYGKRGCKLCETFRLGIIRGKTSFEEELLILILALARRFQLKEK</sequence>
<proteinExistence type="predicted"/>
<dbReference type="AlphaFoldDB" id="A0A1J1INN6"/>